<dbReference type="EMBL" id="SNZB01000009">
    <property type="protein sequence ID" value="TDR14650.1"/>
    <property type="molecule type" value="Genomic_DNA"/>
</dbReference>
<proteinExistence type="predicted"/>
<evidence type="ECO:0000313" key="1">
    <source>
        <dbReference type="EMBL" id="TDR14650.1"/>
    </source>
</evidence>
<dbReference type="RefSeq" id="WP_099017480.1">
    <property type="nucleotide sequence ID" value="NZ_NIHB01000001.1"/>
</dbReference>
<reference evidence="1 2" key="1">
    <citation type="submission" date="2019-03" db="EMBL/GenBank/DDBJ databases">
        <title>Genomic Encyclopedia of Type Strains, Phase IV (KMG-IV): sequencing the most valuable type-strain genomes for metagenomic binning, comparative biology and taxonomic classification.</title>
        <authorList>
            <person name="Goeker M."/>
        </authorList>
    </citation>
    <scope>NUCLEOTIDE SEQUENCE [LARGE SCALE GENOMIC DNA]</scope>
    <source>
        <strain evidence="1 2">DSM 25488</strain>
    </source>
</reference>
<dbReference type="Proteomes" id="UP000295724">
    <property type="component" value="Unassembled WGS sequence"/>
</dbReference>
<comment type="caution">
    <text evidence="1">The sequence shown here is derived from an EMBL/GenBank/DDBJ whole genome shotgun (WGS) entry which is preliminary data.</text>
</comment>
<dbReference type="OrthoDB" id="9931667at2"/>
<keyword evidence="2" id="KW-1185">Reference proteome</keyword>
<organism evidence="1 2">
    <name type="scientific">Marinicella litoralis</name>
    <dbReference type="NCBI Taxonomy" id="644220"/>
    <lineage>
        <taxon>Bacteria</taxon>
        <taxon>Pseudomonadati</taxon>
        <taxon>Pseudomonadota</taxon>
        <taxon>Gammaproteobacteria</taxon>
        <taxon>Lysobacterales</taxon>
        <taxon>Marinicellaceae</taxon>
        <taxon>Marinicella</taxon>
    </lineage>
</organism>
<accession>A0A4R6XAJ5</accession>
<gene>
    <name evidence="1" type="ORF">C8D91_2921</name>
</gene>
<sequence length="61" mass="6892">MGKIEPNKNANIVEVTCSTCHRNIIYLKVQDYESNTSPYKSNQITCTECNQGLMLNLTPVQ</sequence>
<dbReference type="AlphaFoldDB" id="A0A4R6XAJ5"/>
<name>A0A4R6XAJ5_9GAMM</name>
<protein>
    <submittedName>
        <fullName evidence="1">Uncharacterized protein</fullName>
    </submittedName>
</protein>
<evidence type="ECO:0000313" key="2">
    <source>
        <dbReference type="Proteomes" id="UP000295724"/>
    </source>
</evidence>